<evidence type="ECO:0000256" key="2">
    <source>
        <dbReference type="ARBA" id="ARBA00022670"/>
    </source>
</evidence>
<accession>A0ABT0RS27</accession>
<sequence>MKKYVLAMLASAMVCAPVAGQTFSEDRIKADMRFLAHDLLEGRNTGTRGYDLAAEYVASRYLALGLTPPVSGSYFQQVPFVLSSIKASPDSFISFGGKTWRNGEEVVLSGTSVYPDQSEDHEVVFVGYGFDAPQYGFKDYAGLDVRGKIVAFLTSLPGGAPSDVVAELGDKRTELAQSKGAIGAIGISTPQTLKQLPWEQWKQYGAVPRLRWLHADGTPNVVAPGLRVGGSLGPKAAEELFAGSAKTIDKIYAQIEDPKARPKGFAIPGKLHFERHSAVDKMSSPNVVGLIPGSDPKLADEVVLFMAHLDHDGIVKPVNGDSIMNGAMDNASGVATMLEAAQAFLDAPARPRRSIMFAAVTAEEDGLLGSEYLAKHPVTNGKKVVAVVNLDMPILTYDFKDLIAFGAEHSTMGPAVERALQTAGVALSPDPMPEEGLFTRSDHYNFVKEGIPSIFLATGWAGPGKAAFDTFFANNYHQVSDEVDLPIDWKAAARFARINYEIGRELANADSAPLWYEGSYFGDKFAKGATKAKRP</sequence>
<dbReference type="PANTHER" id="PTHR12147:SF56">
    <property type="entry name" value="AMINOPEPTIDASE YDR415C-RELATED"/>
    <property type="match status" value="1"/>
</dbReference>
<feature type="chain" id="PRO_5045169687" evidence="7">
    <location>
        <begin position="20"/>
        <end position="535"/>
    </location>
</feature>
<dbReference type="InterPro" id="IPR045175">
    <property type="entry name" value="M28_fam"/>
</dbReference>
<dbReference type="Pfam" id="PF04389">
    <property type="entry name" value="Peptidase_M28"/>
    <property type="match status" value="1"/>
</dbReference>
<dbReference type="EMBL" id="JAMGBA010000001">
    <property type="protein sequence ID" value="MCL6697731.1"/>
    <property type="molecule type" value="Genomic_DNA"/>
</dbReference>
<keyword evidence="10" id="KW-1185">Reference proteome</keyword>
<keyword evidence="5" id="KW-0378">Hydrolase</keyword>
<evidence type="ECO:0000313" key="10">
    <source>
        <dbReference type="Proteomes" id="UP001203410"/>
    </source>
</evidence>
<dbReference type="SUPFAM" id="SSF53187">
    <property type="entry name" value="Zn-dependent exopeptidases"/>
    <property type="match status" value="1"/>
</dbReference>
<keyword evidence="1" id="KW-0031">Aminopeptidase</keyword>
<keyword evidence="2" id="KW-0645">Protease</keyword>
<organism evidence="9 10">
    <name type="scientific">Sphingomonas caseinilyticus</name>
    <dbReference type="NCBI Taxonomy" id="2908205"/>
    <lineage>
        <taxon>Bacteria</taxon>
        <taxon>Pseudomonadati</taxon>
        <taxon>Pseudomonadota</taxon>
        <taxon>Alphaproteobacteria</taxon>
        <taxon>Sphingomonadales</taxon>
        <taxon>Sphingomonadaceae</taxon>
        <taxon>Sphingomonas</taxon>
    </lineage>
</organism>
<gene>
    <name evidence="9" type="ORF">LZ496_02895</name>
</gene>
<evidence type="ECO:0000256" key="5">
    <source>
        <dbReference type="ARBA" id="ARBA00022801"/>
    </source>
</evidence>
<evidence type="ECO:0000256" key="7">
    <source>
        <dbReference type="SAM" id="SignalP"/>
    </source>
</evidence>
<dbReference type="RefSeq" id="WP_249903088.1">
    <property type="nucleotide sequence ID" value="NZ_JAMGBA010000001.1"/>
</dbReference>
<name>A0ABT0RS27_9SPHN</name>
<feature type="signal peptide" evidence="7">
    <location>
        <begin position="1"/>
        <end position="19"/>
    </location>
</feature>
<dbReference type="InterPro" id="IPR007484">
    <property type="entry name" value="Peptidase_M28"/>
</dbReference>
<evidence type="ECO:0000313" key="9">
    <source>
        <dbReference type="EMBL" id="MCL6697731.1"/>
    </source>
</evidence>
<comment type="caution">
    <text evidence="9">The sequence shown here is derived from an EMBL/GenBank/DDBJ whole genome shotgun (WGS) entry which is preliminary data.</text>
</comment>
<dbReference type="InterPro" id="IPR046450">
    <property type="entry name" value="PA_dom_sf"/>
</dbReference>
<evidence type="ECO:0000256" key="1">
    <source>
        <dbReference type="ARBA" id="ARBA00022438"/>
    </source>
</evidence>
<dbReference type="Proteomes" id="UP001203410">
    <property type="component" value="Unassembled WGS sequence"/>
</dbReference>
<keyword evidence="4 7" id="KW-0732">Signal</keyword>
<keyword evidence="3" id="KW-0479">Metal-binding</keyword>
<protein>
    <submittedName>
        <fullName evidence="9">M20/M25/M40 family metallo-hydrolase</fullName>
    </submittedName>
</protein>
<evidence type="ECO:0000256" key="3">
    <source>
        <dbReference type="ARBA" id="ARBA00022723"/>
    </source>
</evidence>
<dbReference type="PANTHER" id="PTHR12147">
    <property type="entry name" value="METALLOPEPTIDASE M28 FAMILY MEMBER"/>
    <property type="match status" value="1"/>
</dbReference>
<dbReference type="Gene3D" id="3.40.630.10">
    <property type="entry name" value="Zn peptidases"/>
    <property type="match status" value="1"/>
</dbReference>
<evidence type="ECO:0000256" key="6">
    <source>
        <dbReference type="ARBA" id="ARBA00022833"/>
    </source>
</evidence>
<reference evidence="9 10" key="1">
    <citation type="submission" date="2022-05" db="EMBL/GenBank/DDBJ databases">
        <authorList>
            <person name="Jo J.-H."/>
            <person name="Im W.-T."/>
        </authorList>
    </citation>
    <scope>NUCLEOTIDE SEQUENCE [LARGE SCALE GENOMIC DNA]</scope>
    <source>
        <strain evidence="9 10">NSE70-1</strain>
    </source>
</reference>
<proteinExistence type="predicted"/>
<evidence type="ECO:0000259" key="8">
    <source>
        <dbReference type="Pfam" id="PF04389"/>
    </source>
</evidence>
<feature type="domain" description="Peptidase M28" evidence="8">
    <location>
        <begin position="286"/>
        <end position="499"/>
    </location>
</feature>
<keyword evidence="6" id="KW-0862">Zinc</keyword>
<dbReference type="SUPFAM" id="SSF52025">
    <property type="entry name" value="PA domain"/>
    <property type="match status" value="1"/>
</dbReference>
<evidence type="ECO:0000256" key="4">
    <source>
        <dbReference type="ARBA" id="ARBA00022729"/>
    </source>
</evidence>